<evidence type="ECO:0000256" key="9">
    <source>
        <dbReference type="ARBA" id="ARBA00023242"/>
    </source>
</evidence>
<keyword evidence="7" id="KW-0805">Transcription regulation</keyword>
<dbReference type="Pfam" id="PF13912">
    <property type="entry name" value="zf-C2H2_6"/>
    <property type="match status" value="3"/>
</dbReference>
<dbReference type="GO" id="GO:0005634">
    <property type="term" value="C:nucleus"/>
    <property type="evidence" value="ECO:0007669"/>
    <property type="project" value="UniProtKB-SubCell"/>
</dbReference>
<keyword evidence="8" id="KW-0804">Transcription</keyword>
<dbReference type="GO" id="GO:0000981">
    <property type="term" value="F:DNA-binding transcription factor activity, RNA polymerase II-specific"/>
    <property type="evidence" value="ECO:0007669"/>
    <property type="project" value="TreeGrafter"/>
</dbReference>
<feature type="domain" description="C2H2-type" evidence="13">
    <location>
        <begin position="482"/>
        <end position="509"/>
    </location>
</feature>
<organism evidence="14">
    <name type="scientific">Tetraodon nigroviridis</name>
    <name type="common">Spotted green pufferfish</name>
    <name type="synonym">Chelonodon nigroviridis</name>
    <dbReference type="NCBI Taxonomy" id="99883"/>
    <lineage>
        <taxon>Eukaryota</taxon>
        <taxon>Metazoa</taxon>
        <taxon>Chordata</taxon>
        <taxon>Craniata</taxon>
        <taxon>Vertebrata</taxon>
        <taxon>Euteleostomi</taxon>
        <taxon>Actinopterygii</taxon>
        <taxon>Neopterygii</taxon>
        <taxon>Teleostei</taxon>
        <taxon>Neoteleostei</taxon>
        <taxon>Acanthomorphata</taxon>
        <taxon>Eupercaria</taxon>
        <taxon>Tetraodontiformes</taxon>
        <taxon>Tetradontoidea</taxon>
        <taxon>Tetraodontidae</taxon>
        <taxon>Tetraodon</taxon>
    </lineage>
</organism>
<dbReference type="InterPro" id="IPR000210">
    <property type="entry name" value="BTB/POZ_dom"/>
</dbReference>
<comment type="similarity">
    <text evidence="2">Belongs to the krueppel C2H2-type zinc-finger protein family.</text>
</comment>
<keyword evidence="5 10" id="KW-0863">Zinc-finger</keyword>
<dbReference type="GO" id="GO:0003677">
    <property type="term" value="F:DNA binding"/>
    <property type="evidence" value="ECO:0007669"/>
    <property type="project" value="UniProtKB-KW"/>
</dbReference>
<dbReference type="InterPro" id="IPR013087">
    <property type="entry name" value="Znf_C2H2_type"/>
</dbReference>
<dbReference type="SMART" id="SM00225">
    <property type="entry name" value="BTB"/>
    <property type="match status" value="1"/>
</dbReference>
<evidence type="ECO:0000259" key="13">
    <source>
        <dbReference type="PROSITE" id="PS50157"/>
    </source>
</evidence>
<dbReference type="OrthoDB" id="8922241at2759"/>
<evidence type="ECO:0000256" key="11">
    <source>
        <dbReference type="SAM" id="MobiDB-lite"/>
    </source>
</evidence>
<dbReference type="GO" id="GO:0008270">
    <property type="term" value="F:zinc ion binding"/>
    <property type="evidence" value="ECO:0007669"/>
    <property type="project" value="UniProtKB-KW"/>
</dbReference>
<sequence>NPTHPSTLLQRANQMRLAGTLCDVIITVDGHEFPAHRTILACTSKMFEILFHRSSLRYALDFLSPKTFQQILEYAYTASLQATAEDLDDLLYAAEILEIEYLEEQCLKVLETIQAEQTEEVAARNQNPGDHGDHSRARHWRHMLMSSKHSIQDGHIRTAALHNLALYHMTERSSPDPEPRAFPTPSPSWTRSIKSEDMQVDDDNGCEGRSSTTGEGSCVSDQPREEGPGTPLRGSVITSARELHSSPEDGGQAAGNALDCFPRHHREAPGLHLLAALQPDGRGRAARFAAEMRHEGQVQNQHCCSECGLQLHSRQAMEHHRRLHNEERGHGCEYCGKHFQDSMRLRMQHVSHTAPAEALVCDQCGATFSSEDALEAHRQTHTDVGLSAALTEGTDMAVFCLLCAKRFQTQKALQQHMEVHAGMHSYICSHCERPFPSHTTLKRHLRSHTGDHPFECEYCGSCFRDDGTLRGHKRIHTGEKPYECNGCGKRFSLKHQLETHYRVHTGEKPFECKLCHQRSRDYSAMIKHLRTHNGASPYQCTICQDFCPSLAAMQKHMKGHKPEDVPADWRIEKTYLSSSTYPSLPPGGSVSLPLTAGRAGVRIYCLTGGKVQSCILANGKRCISGERDGPLSLQRGPSDEPPLPLENMSLDGETSSVIENPAAGGQNLPSGETAGVLGTKGEPGWLEGVRSVNHSKTKHKPHCSECTRQT</sequence>
<evidence type="ECO:0000313" key="14">
    <source>
        <dbReference type="EMBL" id="CAG08914.1"/>
    </source>
</evidence>
<evidence type="ECO:0000256" key="1">
    <source>
        <dbReference type="ARBA" id="ARBA00004123"/>
    </source>
</evidence>
<dbReference type="SUPFAM" id="SSF57667">
    <property type="entry name" value="beta-beta-alpha zinc fingers"/>
    <property type="match status" value="4"/>
</dbReference>
<feature type="domain" description="C2H2-type" evidence="13">
    <location>
        <begin position="302"/>
        <end position="329"/>
    </location>
</feature>
<keyword evidence="3" id="KW-0479">Metal-binding</keyword>
<dbReference type="FunFam" id="3.30.160.60:FF:001498">
    <property type="entry name" value="Zinc finger protein 404"/>
    <property type="match status" value="1"/>
</dbReference>
<keyword evidence="9" id="KW-0539">Nucleus</keyword>
<feature type="domain" description="C2H2-type" evidence="13">
    <location>
        <begin position="398"/>
        <end position="425"/>
    </location>
</feature>
<dbReference type="FunFam" id="3.30.160.60:FF:000553">
    <property type="entry name" value="Zinc finger and BTB domain-containing protein 16"/>
    <property type="match status" value="1"/>
</dbReference>
<reference evidence="14" key="1">
    <citation type="journal article" date="2004" name="Nature">
        <title>Genome duplication in the teleost fish Tetraodon nigroviridis reveals the early vertebrate proto-karyotype.</title>
        <authorList>
            <person name="Jaillon O."/>
            <person name="Aury J.-M."/>
            <person name="Brunet F."/>
            <person name="Petit J.-L."/>
            <person name="Stange-Thomann N."/>
            <person name="Mauceli E."/>
            <person name="Bouneau L."/>
            <person name="Fischer C."/>
            <person name="Ozouf-Costaz C."/>
            <person name="Bernot A."/>
            <person name="Nicaud S."/>
            <person name="Jaffe D."/>
            <person name="Fisher S."/>
            <person name="Lutfalla G."/>
            <person name="Dossat C."/>
            <person name="Segurens B."/>
            <person name="Dasilva C."/>
            <person name="Salanoubat M."/>
            <person name="Levy M."/>
            <person name="Boudet N."/>
            <person name="Castellano S."/>
            <person name="Anthouard V."/>
            <person name="Jubin C."/>
            <person name="Castelli V."/>
            <person name="Katinka M."/>
            <person name="Vacherie B."/>
            <person name="Biemont C."/>
            <person name="Skalli Z."/>
            <person name="Cattolico L."/>
            <person name="Poulain J."/>
            <person name="De Berardinis V."/>
            <person name="Cruaud C."/>
            <person name="Duprat S."/>
            <person name="Brottier P."/>
            <person name="Coutanceau J.-P."/>
            <person name="Gouzy J."/>
            <person name="Parra G."/>
            <person name="Lardier G."/>
            <person name="Chapple C."/>
            <person name="McKernan K.J."/>
            <person name="McEwan P."/>
            <person name="Bosak S."/>
            <person name="Kellis M."/>
            <person name="Volff J.-N."/>
            <person name="Guigo R."/>
            <person name="Zody M.C."/>
            <person name="Mesirov J."/>
            <person name="Lindblad-Toh K."/>
            <person name="Birren B."/>
            <person name="Nusbaum C."/>
            <person name="Kahn D."/>
            <person name="Robinson-Rechavi M."/>
            <person name="Laudet V."/>
            <person name="Schachter V."/>
            <person name="Quetier F."/>
            <person name="Saurin W."/>
            <person name="Scarpelli C."/>
            <person name="Wincker P."/>
            <person name="Lander E.S."/>
            <person name="Weissenbach J."/>
            <person name="Roest Crollius H."/>
        </authorList>
    </citation>
    <scope>NUCLEOTIDE SEQUENCE [LARGE SCALE GENOMIC DNA]</scope>
</reference>
<dbReference type="KEGG" id="tng:GSTEN00030042G001"/>
<comment type="caution">
    <text evidence="14">The sequence shown here is derived from an EMBL/GenBank/DDBJ whole genome shotgun (WGS) entry which is preliminary data.</text>
</comment>
<dbReference type="Pfam" id="PF00096">
    <property type="entry name" value="zf-C2H2"/>
    <property type="match status" value="1"/>
</dbReference>
<dbReference type="PROSITE" id="PS50157">
    <property type="entry name" value="ZINC_FINGER_C2H2_2"/>
    <property type="match status" value="8"/>
</dbReference>
<comment type="subcellular location">
    <subcellularLocation>
        <location evidence="1">Nucleus</location>
    </subcellularLocation>
</comment>
<evidence type="ECO:0000256" key="8">
    <source>
        <dbReference type="ARBA" id="ARBA00023163"/>
    </source>
</evidence>
<proteinExistence type="inferred from homology"/>
<protein>
    <submittedName>
        <fullName evidence="14">(spotted green pufferfish) hypothetical protein</fullName>
    </submittedName>
</protein>
<evidence type="ECO:0000256" key="10">
    <source>
        <dbReference type="PROSITE-ProRule" id="PRU00042"/>
    </source>
</evidence>
<feature type="domain" description="C2H2-type" evidence="13">
    <location>
        <begin position="426"/>
        <end position="453"/>
    </location>
</feature>
<dbReference type="InterPro" id="IPR036236">
    <property type="entry name" value="Znf_C2H2_sf"/>
</dbReference>
<evidence type="ECO:0000256" key="7">
    <source>
        <dbReference type="ARBA" id="ARBA00023015"/>
    </source>
</evidence>
<keyword evidence="6" id="KW-0862">Zinc</keyword>
<feature type="domain" description="C2H2-type" evidence="13">
    <location>
        <begin position="330"/>
        <end position="357"/>
    </location>
</feature>
<accession>Q4RRR8</accession>
<evidence type="ECO:0000256" key="6">
    <source>
        <dbReference type="ARBA" id="ARBA00022833"/>
    </source>
</evidence>
<dbReference type="FunFam" id="3.30.160.60:FF:002171">
    <property type="entry name" value="Zinc finger and BTB domain-containing protein 16"/>
    <property type="match status" value="1"/>
</dbReference>
<name>Q4RRR8_TETNG</name>
<feature type="non-terminal residue" evidence="14">
    <location>
        <position position="1"/>
    </location>
</feature>
<evidence type="ECO:0000256" key="5">
    <source>
        <dbReference type="ARBA" id="ARBA00022771"/>
    </source>
</evidence>
<evidence type="ECO:0000259" key="12">
    <source>
        <dbReference type="PROSITE" id="PS50097"/>
    </source>
</evidence>
<dbReference type="Pfam" id="PF13894">
    <property type="entry name" value="zf-C2H2_4"/>
    <property type="match status" value="1"/>
</dbReference>
<evidence type="ECO:0000256" key="4">
    <source>
        <dbReference type="ARBA" id="ARBA00022737"/>
    </source>
</evidence>
<dbReference type="SMART" id="SM00355">
    <property type="entry name" value="ZnF_C2H2"/>
    <property type="match status" value="9"/>
</dbReference>
<dbReference type="Gene3D" id="3.30.710.10">
    <property type="entry name" value="Potassium Channel Kv1.1, Chain A"/>
    <property type="match status" value="1"/>
</dbReference>
<dbReference type="EMBL" id="CAAE01015002">
    <property type="protein sequence ID" value="CAG08914.1"/>
    <property type="molecule type" value="Genomic_DNA"/>
</dbReference>
<feature type="region of interest" description="Disordered" evidence="11">
    <location>
        <begin position="655"/>
        <end position="710"/>
    </location>
</feature>
<evidence type="ECO:0000256" key="3">
    <source>
        <dbReference type="ARBA" id="ARBA00022723"/>
    </source>
</evidence>
<feature type="compositionally biased region" description="Basic and acidic residues" evidence="11">
    <location>
        <begin position="170"/>
        <end position="179"/>
    </location>
</feature>
<dbReference type="PANTHER" id="PTHR24394:SF48">
    <property type="entry name" value="ZINC FINGER PROTEIN 771"/>
    <property type="match status" value="1"/>
</dbReference>
<dbReference type="Pfam" id="PF00651">
    <property type="entry name" value="BTB"/>
    <property type="match status" value="1"/>
</dbReference>
<feature type="domain" description="C2H2-type" evidence="13">
    <location>
        <begin position="454"/>
        <end position="481"/>
    </location>
</feature>
<feature type="region of interest" description="Disordered" evidence="11">
    <location>
        <begin position="170"/>
        <end position="234"/>
    </location>
</feature>
<dbReference type="PANTHER" id="PTHR24394">
    <property type="entry name" value="ZINC FINGER PROTEIN"/>
    <property type="match status" value="1"/>
</dbReference>
<dbReference type="PROSITE" id="PS00028">
    <property type="entry name" value="ZINC_FINGER_C2H2_1"/>
    <property type="match status" value="7"/>
</dbReference>
<reference evidence="14" key="2">
    <citation type="submission" date="2004-02" db="EMBL/GenBank/DDBJ databases">
        <authorList>
            <consortium name="Genoscope"/>
            <consortium name="Whitehead Institute Centre for Genome Research"/>
        </authorList>
    </citation>
    <scope>NUCLEOTIDE SEQUENCE</scope>
</reference>
<feature type="domain" description="C2H2-type" evidence="13">
    <location>
        <begin position="359"/>
        <end position="382"/>
    </location>
</feature>
<dbReference type="SUPFAM" id="SSF54695">
    <property type="entry name" value="POZ domain"/>
    <property type="match status" value="1"/>
</dbReference>
<dbReference type="AlphaFoldDB" id="Q4RRR8"/>
<dbReference type="Gene3D" id="3.30.160.60">
    <property type="entry name" value="Classic Zinc Finger"/>
    <property type="match status" value="6"/>
</dbReference>
<dbReference type="InterPro" id="IPR011333">
    <property type="entry name" value="SKP1/BTB/POZ_sf"/>
</dbReference>
<dbReference type="PROSITE" id="PS50097">
    <property type="entry name" value="BTB"/>
    <property type="match status" value="1"/>
</dbReference>
<feature type="region of interest" description="Disordered" evidence="11">
    <location>
        <begin position="626"/>
        <end position="645"/>
    </location>
</feature>
<feature type="domain" description="BTB" evidence="12">
    <location>
        <begin position="22"/>
        <end position="84"/>
    </location>
</feature>
<evidence type="ECO:0000256" key="2">
    <source>
        <dbReference type="ARBA" id="ARBA00006991"/>
    </source>
</evidence>
<gene>
    <name evidence="14" type="ORF">GSTENG00030042001</name>
</gene>
<keyword evidence="4" id="KW-0677">Repeat</keyword>
<feature type="domain" description="C2H2-type" evidence="13">
    <location>
        <begin position="510"/>
        <end position="537"/>
    </location>
</feature>